<dbReference type="RefSeq" id="WP_211705503.1">
    <property type="nucleotide sequence ID" value="NZ_CAWQZC010000153.1"/>
</dbReference>
<name>A0ABY1HGU9_9GAMM</name>
<accession>A0ABY1HGU9</accession>
<reference evidence="1 2" key="1">
    <citation type="submission" date="2016-11" db="EMBL/GenBank/DDBJ databases">
        <authorList>
            <person name="Klemetsen T."/>
        </authorList>
    </citation>
    <scope>NUCLEOTIDE SEQUENCE [LARGE SCALE GENOMIC DNA]</scope>
    <source>
        <strain evidence="1">MT 2528</strain>
    </source>
</reference>
<dbReference type="Proteomes" id="UP000182660">
    <property type="component" value="Unassembled WGS sequence"/>
</dbReference>
<dbReference type="GeneID" id="61296496"/>
<organism evidence="1 2">
    <name type="scientific">Moritella viscosa</name>
    <dbReference type="NCBI Taxonomy" id="80854"/>
    <lineage>
        <taxon>Bacteria</taxon>
        <taxon>Pseudomonadati</taxon>
        <taxon>Pseudomonadota</taxon>
        <taxon>Gammaproteobacteria</taxon>
        <taxon>Alteromonadales</taxon>
        <taxon>Moritellaceae</taxon>
        <taxon>Moritella</taxon>
    </lineage>
</organism>
<sequence>METIYTIDARDHCMLEVMKDCFKLDHEAIYRETNGMFQVLLRTLKRKSINYQELRACLTPSIDKKEVILVFDTLQIDNSWYGGDVFKKILPLLDRRSSHSFLCGDYIDKGLSQDRLYQELVASIESRNPSEYRHGSQYFLVYMNNVSDDLLNRLDDGLKEFKPYTGHIDVTFSCFMKRYASVSLVNSFIKHKGIVICSHEDDRDDADNINMPGYAFEENNYKCFSVQDSLFGVFMSYKIERPVFEGFKRDTEFAINSITSNVLAIDDFDVEIENSKLQYLKEKKTGRMKKSQLIQFERKELEALIRSKVSDNYLYNMTYLEEHGTAKFNVLIEKEVSDGMAIRLMVALEYMPIDRKLRLITMV</sequence>
<keyword evidence="2" id="KW-1185">Reference proteome</keyword>
<gene>
    <name evidence="1" type="ORF">MT2528_2659</name>
</gene>
<evidence type="ECO:0000313" key="1">
    <source>
        <dbReference type="EMBL" id="SGY93882.1"/>
    </source>
</evidence>
<proteinExistence type="predicted"/>
<dbReference type="EMBL" id="FPLJ01000060">
    <property type="protein sequence ID" value="SGY93882.1"/>
    <property type="molecule type" value="Genomic_DNA"/>
</dbReference>
<protein>
    <submittedName>
        <fullName evidence="1">Uncharacterized protein</fullName>
    </submittedName>
</protein>
<evidence type="ECO:0000313" key="2">
    <source>
        <dbReference type="Proteomes" id="UP000182660"/>
    </source>
</evidence>
<comment type="caution">
    <text evidence="1">The sequence shown here is derived from an EMBL/GenBank/DDBJ whole genome shotgun (WGS) entry which is preliminary data.</text>
</comment>